<dbReference type="EMBL" id="BHXC01000002">
    <property type="protein sequence ID" value="GCB87804.1"/>
    <property type="molecule type" value="Genomic_DNA"/>
</dbReference>
<dbReference type="InterPro" id="IPR001077">
    <property type="entry name" value="COMT_C"/>
</dbReference>
<dbReference type="GO" id="GO:0046983">
    <property type="term" value="F:protein dimerization activity"/>
    <property type="evidence" value="ECO:0007669"/>
    <property type="project" value="InterPro"/>
</dbReference>
<dbReference type="PROSITE" id="PS51683">
    <property type="entry name" value="SAM_OMT_II"/>
    <property type="match status" value="1"/>
</dbReference>
<dbReference type="InterPro" id="IPR012967">
    <property type="entry name" value="COMT_dimerisation"/>
</dbReference>
<reference evidence="7 8" key="1">
    <citation type="journal article" date="2019" name="Microbiol. Resour. Announc.">
        <title>Draft Genome Sequence of the Most Traditional epsilon-Poly-l-Lysine Producer, Streptomyces albulus NBRC14147.</title>
        <authorList>
            <person name="Yamanaka K."/>
            <person name="Hamano Y."/>
        </authorList>
    </citation>
    <scope>NUCLEOTIDE SEQUENCE [LARGE SCALE GENOMIC DNA]</scope>
    <source>
        <strain evidence="7 8">NBRC 14147</strain>
    </source>
</reference>
<feature type="domain" description="O-methyltransferase C-terminal" evidence="5">
    <location>
        <begin position="126"/>
        <end position="328"/>
    </location>
</feature>
<dbReference type="RefSeq" id="WP_020930174.1">
    <property type="nucleotide sequence ID" value="NZ_BHXC01000002.1"/>
</dbReference>
<dbReference type="InterPro" id="IPR036390">
    <property type="entry name" value="WH_DNA-bd_sf"/>
</dbReference>
<dbReference type="Pfam" id="PF08100">
    <property type="entry name" value="Dimerisation"/>
    <property type="match status" value="1"/>
</dbReference>
<dbReference type="Pfam" id="PF00891">
    <property type="entry name" value="Methyltransf_2"/>
    <property type="match status" value="1"/>
</dbReference>
<evidence type="ECO:0000313" key="7">
    <source>
        <dbReference type="EMBL" id="GCB87804.1"/>
    </source>
</evidence>
<dbReference type="InterPro" id="IPR016461">
    <property type="entry name" value="COMT-like"/>
</dbReference>
<evidence type="ECO:0000313" key="8">
    <source>
        <dbReference type="Proteomes" id="UP000288351"/>
    </source>
</evidence>
<dbReference type="Gene3D" id="1.10.10.10">
    <property type="entry name" value="Winged helix-like DNA-binding domain superfamily/Winged helix DNA-binding domain"/>
    <property type="match status" value="1"/>
</dbReference>
<evidence type="ECO:0000259" key="6">
    <source>
        <dbReference type="Pfam" id="PF08100"/>
    </source>
</evidence>
<dbReference type="AlphaFoldDB" id="A0A401QR11"/>
<dbReference type="InterPro" id="IPR029063">
    <property type="entry name" value="SAM-dependent_MTases_sf"/>
</dbReference>
<comment type="caution">
    <text evidence="7">The sequence shown here is derived from an EMBL/GenBank/DDBJ whole genome shotgun (WGS) entry which is preliminary data.</text>
</comment>
<dbReference type="PANTHER" id="PTHR43712">
    <property type="entry name" value="PUTATIVE (AFU_ORTHOLOGUE AFUA_4G14580)-RELATED"/>
    <property type="match status" value="1"/>
</dbReference>
<dbReference type="PIRSF" id="PIRSF005739">
    <property type="entry name" value="O-mtase"/>
    <property type="match status" value="1"/>
</dbReference>
<keyword evidence="1 7" id="KW-0489">Methyltransferase</keyword>
<dbReference type="GO" id="GO:0008171">
    <property type="term" value="F:O-methyltransferase activity"/>
    <property type="evidence" value="ECO:0007669"/>
    <property type="project" value="InterPro"/>
</dbReference>
<dbReference type="SUPFAM" id="SSF53335">
    <property type="entry name" value="S-adenosyl-L-methionine-dependent methyltransferases"/>
    <property type="match status" value="1"/>
</dbReference>
<organism evidence="7 8">
    <name type="scientific">Streptomyces noursei</name>
    <name type="common">Streptomyces albulus</name>
    <dbReference type="NCBI Taxonomy" id="1971"/>
    <lineage>
        <taxon>Bacteria</taxon>
        <taxon>Bacillati</taxon>
        <taxon>Actinomycetota</taxon>
        <taxon>Actinomycetes</taxon>
        <taxon>Kitasatosporales</taxon>
        <taxon>Streptomycetaceae</taxon>
        <taxon>Streptomyces</taxon>
    </lineage>
</organism>
<feature type="active site" description="Proton acceptor" evidence="4">
    <location>
        <position position="258"/>
    </location>
</feature>
<name>A0A401QR11_STRNR</name>
<sequence length="348" mass="36890">MNTPNPTDHPDLTEATAHAGAAHLIDQSLGHLYSAALRMAAVHHLADHLAGGPRTAAELARLTGTDAAFLRRCMRYLASRGIFREDANGAFHLTPAAQFLRAGVPGSLRDAVLLLTDALFVRASSALDATIRTGRPGFPQVVGAPFFEYLKEDATARELFDTGMAAFSEPLDALVAGAYPFPERGTVVDVGGGRGGLLRQVLRRHPGLTGVLLDRAPALADHVLDEPGLAGRWRAEPGDVFTAVPDGGDVYVLQRVLHAWDDDAAVRVLTACRRGLAPDGRVLVVDVVPVPGNAPPPGEALDVAMMTLVTGRRRGPKELDGLFARAGLRRTRILRTPAFASLVEAVAA</sequence>
<dbReference type="InterPro" id="IPR036388">
    <property type="entry name" value="WH-like_DNA-bd_sf"/>
</dbReference>
<keyword evidence="3" id="KW-0949">S-adenosyl-L-methionine</keyword>
<dbReference type="SUPFAM" id="SSF46785">
    <property type="entry name" value="Winged helix' DNA-binding domain"/>
    <property type="match status" value="1"/>
</dbReference>
<proteinExistence type="predicted"/>
<evidence type="ECO:0000256" key="1">
    <source>
        <dbReference type="ARBA" id="ARBA00022603"/>
    </source>
</evidence>
<evidence type="ECO:0000259" key="5">
    <source>
        <dbReference type="Pfam" id="PF00891"/>
    </source>
</evidence>
<evidence type="ECO:0000256" key="2">
    <source>
        <dbReference type="ARBA" id="ARBA00022679"/>
    </source>
</evidence>
<evidence type="ECO:0000256" key="3">
    <source>
        <dbReference type="ARBA" id="ARBA00022691"/>
    </source>
</evidence>
<dbReference type="PANTHER" id="PTHR43712:SF2">
    <property type="entry name" value="O-METHYLTRANSFERASE CICE"/>
    <property type="match status" value="1"/>
</dbReference>
<accession>A0A401QR11</accession>
<keyword evidence="2 7" id="KW-0808">Transferase</keyword>
<dbReference type="GO" id="GO:0032259">
    <property type="term" value="P:methylation"/>
    <property type="evidence" value="ECO:0007669"/>
    <property type="project" value="UniProtKB-KW"/>
</dbReference>
<dbReference type="Gene3D" id="3.40.50.150">
    <property type="entry name" value="Vaccinia Virus protein VP39"/>
    <property type="match status" value="1"/>
</dbReference>
<gene>
    <name evidence="7" type="ORF">SALB_00473</name>
</gene>
<evidence type="ECO:0000256" key="4">
    <source>
        <dbReference type="PIRSR" id="PIRSR005739-1"/>
    </source>
</evidence>
<protein>
    <submittedName>
        <fullName evidence="7">O-methyltransferase</fullName>
    </submittedName>
</protein>
<feature type="domain" description="O-methyltransferase dimerisation" evidence="6">
    <location>
        <begin position="28"/>
        <end position="100"/>
    </location>
</feature>
<dbReference type="Proteomes" id="UP000288351">
    <property type="component" value="Unassembled WGS sequence"/>
</dbReference>